<dbReference type="InterPro" id="IPR001173">
    <property type="entry name" value="Glyco_trans_2-like"/>
</dbReference>
<dbReference type="RefSeq" id="WP_119533674.1">
    <property type="nucleotide sequence ID" value="NZ_QXTF01000004.1"/>
</dbReference>
<name>A0A418PYE3_9SPHN</name>
<dbReference type="Proteomes" id="UP000285023">
    <property type="component" value="Unassembled WGS sequence"/>
</dbReference>
<reference evidence="4 5" key="1">
    <citation type="submission" date="2018-09" db="EMBL/GenBank/DDBJ databases">
        <title>Sphingomonas sp. DAC4.</title>
        <authorList>
            <person name="Seo T."/>
        </authorList>
    </citation>
    <scope>NUCLEOTIDE SEQUENCE [LARGE SCALE GENOMIC DNA]</scope>
    <source>
        <strain evidence="4 5">DAC4</strain>
    </source>
</reference>
<evidence type="ECO:0000313" key="5">
    <source>
        <dbReference type="Proteomes" id="UP000285023"/>
    </source>
</evidence>
<evidence type="ECO:0000256" key="2">
    <source>
        <dbReference type="ARBA" id="ARBA00022679"/>
    </source>
</evidence>
<dbReference type="EMBL" id="QXTF01000004">
    <property type="protein sequence ID" value="RIX27018.1"/>
    <property type="molecule type" value="Genomic_DNA"/>
</dbReference>
<organism evidence="4 5">
    <name type="scientific">Sphingomonas edaphi</name>
    <dbReference type="NCBI Taxonomy" id="2315689"/>
    <lineage>
        <taxon>Bacteria</taxon>
        <taxon>Pseudomonadati</taxon>
        <taxon>Pseudomonadota</taxon>
        <taxon>Alphaproteobacteria</taxon>
        <taxon>Sphingomonadales</taxon>
        <taxon>Sphingomonadaceae</taxon>
        <taxon>Sphingomonas</taxon>
    </lineage>
</organism>
<keyword evidence="2 4" id="KW-0808">Transferase</keyword>
<dbReference type="Pfam" id="PF00535">
    <property type="entry name" value="Glycos_transf_2"/>
    <property type="match status" value="1"/>
</dbReference>
<sequence length="325" mass="36986">MKVSLIIPIYNVEAYVVECMDSVINQTHNDLEVILVDDASTDGSLQALRPYLSDPRMKLVKHERNLGLSAARNTGFNVSSGKYVIFVDSDDVLSPGLVATCLLVQKYSGANIVTFDFCPFRDRVPSFNDKEIDWRLVEPGDATRFAPPFFAWLKMIDRCWMERESIKFREGELYEDHRFHWLIAATDAPIAYLTSKLYGYRIRPNSITADPNKAAIRLAILDELVTSKDARIDENAREVGERTIIQGGINVLATCSSGTLRNAVNTVSDYCARIGRRRPHWRPEGLRERVLFSIGRHNNRYTRTALFLGVWLGRSIRRLDRVSAK</sequence>
<dbReference type="Gene3D" id="3.90.550.10">
    <property type="entry name" value="Spore Coat Polysaccharide Biosynthesis Protein SpsA, Chain A"/>
    <property type="match status" value="1"/>
</dbReference>
<feature type="domain" description="Glycosyltransferase 2-like" evidence="3">
    <location>
        <begin position="4"/>
        <end position="113"/>
    </location>
</feature>
<evidence type="ECO:0000256" key="1">
    <source>
        <dbReference type="ARBA" id="ARBA00022676"/>
    </source>
</evidence>
<dbReference type="AlphaFoldDB" id="A0A418PYE3"/>
<proteinExistence type="predicted"/>
<evidence type="ECO:0000259" key="3">
    <source>
        <dbReference type="Pfam" id="PF00535"/>
    </source>
</evidence>
<gene>
    <name evidence="4" type="ORF">D3M59_10705</name>
</gene>
<comment type="caution">
    <text evidence="4">The sequence shown here is derived from an EMBL/GenBank/DDBJ whole genome shotgun (WGS) entry which is preliminary data.</text>
</comment>
<keyword evidence="5" id="KW-1185">Reference proteome</keyword>
<evidence type="ECO:0000313" key="4">
    <source>
        <dbReference type="EMBL" id="RIX27018.1"/>
    </source>
</evidence>
<keyword evidence="1" id="KW-0328">Glycosyltransferase</keyword>
<dbReference type="OrthoDB" id="9807795at2"/>
<protein>
    <submittedName>
        <fullName evidence="4">Glycosyltransferase family 2 protein</fullName>
    </submittedName>
</protein>
<dbReference type="CDD" id="cd00761">
    <property type="entry name" value="Glyco_tranf_GTA_type"/>
    <property type="match status" value="1"/>
</dbReference>
<dbReference type="SUPFAM" id="SSF53448">
    <property type="entry name" value="Nucleotide-diphospho-sugar transferases"/>
    <property type="match status" value="1"/>
</dbReference>
<dbReference type="PANTHER" id="PTHR22916">
    <property type="entry name" value="GLYCOSYLTRANSFERASE"/>
    <property type="match status" value="1"/>
</dbReference>
<dbReference type="InterPro" id="IPR029044">
    <property type="entry name" value="Nucleotide-diphossugar_trans"/>
</dbReference>
<dbReference type="GO" id="GO:0016758">
    <property type="term" value="F:hexosyltransferase activity"/>
    <property type="evidence" value="ECO:0007669"/>
    <property type="project" value="UniProtKB-ARBA"/>
</dbReference>
<dbReference type="PANTHER" id="PTHR22916:SF51">
    <property type="entry name" value="GLYCOSYLTRANSFERASE EPSH-RELATED"/>
    <property type="match status" value="1"/>
</dbReference>
<accession>A0A418PYE3</accession>